<dbReference type="InterPro" id="IPR005474">
    <property type="entry name" value="Transketolase_N"/>
</dbReference>
<dbReference type="GO" id="GO:0004802">
    <property type="term" value="F:transketolase activity"/>
    <property type="evidence" value="ECO:0007669"/>
    <property type="project" value="TreeGrafter"/>
</dbReference>
<accession>A0A9P7FMX7</accession>
<dbReference type="OrthoDB" id="10267175at2759"/>
<feature type="domain" description="Transketolase N-terminal" evidence="1">
    <location>
        <begin position="2"/>
        <end position="134"/>
    </location>
</feature>
<dbReference type="Gene3D" id="3.40.50.970">
    <property type="match status" value="1"/>
</dbReference>
<dbReference type="GO" id="GO:0005829">
    <property type="term" value="C:cytosol"/>
    <property type="evidence" value="ECO:0007669"/>
    <property type="project" value="TreeGrafter"/>
</dbReference>
<dbReference type="PANTHER" id="PTHR43522">
    <property type="entry name" value="TRANSKETOLASE"/>
    <property type="match status" value="1"/>
</dbReference>
<reference evidence="2" key="2">
    <citation type="submission" date="2021-10" db="EMBL/GenBank/DDBJ databases">
        <title>Phylogenomics reveals ancestral predisposition of the termite-cultivated fungus Termitomyces towards a domesticated lifestyle.</title>
        <authorList>
            <person name="Auxier B."/>
            <person name="Grum-Grzhimaylo A."/>
            <person name="Cardenas M.E."/>
            <person name="Lodge J.D."/>
            <person name="Laessoe T."/>
            <person name="Pedersen O."/>
            <person name="Smith M.E."/>
            <person name="Kuyper T.W."/>
            <person name="Franco-Molano E.A."/>
            <person name="Baroni T.J."/>
            <person name="Aanen D.K."/>
        </authorList>
    </citation>
    <scope>NUCLEOTIDE SEQUENCE</scope>
    <source>
        <strain evidence="2">D49</strain>
    </source>
</reference>
<dbReference type="GO" id="GO:0005634">
    <property type="term" value="C:nucleus"/>
    <property type="evidence" value="ECO:0007669"/>
    <property type="project" value="TreeGrafter"/>
</dbReference>
<reference evidence="2" key="1">
    <citation type="submission" date="2021-02" db="EMBL/GenBank/DDBJ databases">
        <authorList>
            <person name="Nieuwenhuis M."/>
            <person name="Van De Peppel L.J.J."/>
        </authorList>
    </citation>
    <scope>NUCLEOTIDE SEQUENCE</scope>
    <source>
        <strain evidence="2">D49</strain>
    </source>
</reference>
<comment type="caution">
    <text evidence="2">The sequence shown here is derived from an EMBL/GenBank/DDBJ whole genome shotgun (WGS) entry which is preliminary data.</text>
</comment>
<organism evidence="2 3">
    <name type="scientific">Sphagnurus paluster</name>
    <dbReference type="NCBI Taxonomy" id="117069"/>
    <lineage>
        <taxon>Eukaryota</taxon>
        <taxon>Fungi</taxon>
        <taxon>Dikarya</taxon>
        <taxon>Basidiomycota</taxon>
        <taxon>Agaricomycotina</taxon>
        <taxon>Agaricomycetes</taxon>
        <taxon>Agaricomycetidae</taxon>
        <taxon>Agaricales</taxon>
        <taxon>Tricholomatineae</taxon>
        <taxon>Lyophyllaceae</taxon>
        <taxon>Sphagnurus</taxon>
    </lineage>
</organism>
<proteinExistence type="predicted"/>
<feature type="non-terminal residue" evidence="2">
    <location>
        <position position="199"/>
    </location>
</feature>
<dbReference type="GO" id="GO:0006098">
    <property type="term" value="P:pentose-phosphate shunt"/>
    <property type="evidence" value="ECO:0007669"/>
    <property type="project" value="TreeGrafter"/>
</dbReference>
<dbReference type="Pfam" id="PF00456">
    <property type="entry name" value="Transketolase_N"/>
    <property type="match status" value="1"/>
</dbReference>
<keyword evidence="3" id="KW-1185">Reference proteome</keyword>
<evidence type="ECO:0000313" key="2">
    <source>
        <dbReference type="EMBL" id="KAG5633246.1"/>
    </source>
</evidence>
<evidence type="ECO:0000259" key="1">
    <source>
        <dbReference type="Pfam" id="PF00456"/>
    </source>
</evidence>
<sequence length="199" mass="21644">MRAVGFEVIDVEDGTNDLHGIIAALQQAKRNSLLSQTQKQKPTFVHIRTIIGYGSRKANSGAAHGAALGEEEVKILKDNLQLSREEKFVIPQEVYDYYQSTVPEGATREARWTALLANYATAYPELHAELIARLTPSPASSISSSSGNHEEHPVYALPKEYVALLPPKSQLPSAPQATRKSSGIVVQALAPRFPALMLG</sequence>
<dbReference type="Proteomes" id="UP000717328">
    <property type="component" value="Unassembled WGS sequence"/>
</dbReference>
<name>A0A9P7FMX7_9AGAR</name>
<dbReference type="SUPFAM" id="SSF52518">
    <property type="entry name" value="Thiamin diphosphate-binding fold (THDP-binding)"/>
    <property type="match status" value="1"/>
</dbReference>
<protein>
    <recommendedName>
        <fullName evidence="1">Transketolase N-terminal domain-containing protein</fullName>
    </recommendedName>
</protein>
<dbReference type="InterPro" id="IPR033247">
    <property type="entry name" value="Transketolase_fam"/>
</dbReference>
<evidence type="ECO:0000313" key="3">
    <source>
        <dbReference type="Proteomes" id="UP000717328"/>
    </source>
</evidence>
<dbReference type="InterPro" id="IPR029061">
    <property type="entry name" value="THDP-binding"/>
</dbReference>
<dbReference type="AlphaFoldDB" id="A0A9P7FMX7"/>
<gene>
    <name evidence="2" type="ORF">H0H81_009515</name>
</gene>
<dbReference type="EMBL" id="JABCKI010008513">
    <property type="protein sequence ID" value="KAG5633246.1"/>
    <property type="molecule type" value="Genomic_DNA"/>
</dbReference>
<dbReference type="PANTHER" id="PTHR43522:SF6">
    <property type="entry name" value="TRANSKETOLASE-LIKE PYRIMIDINE-BINDING DOMAIN-CONTAINING PROTEIN-RELATED"/>
    <property type="match status" value="1"/>
</dbReference>